<protein>
    <submittedName>
        <fullName evidence="1">Uncharacterized protein</fullName>
    </submittedName>
</protein>
<dbReference type="Proteomes" id="UP000219522">
    <property type="component" value="Unassembled WGS sequence"/>
</dbReference>
<proteinExistence type="predicted"/>
<accession>A0A7Z7I8Y2</accession>
<keyword evidence="2" id="KW-1185">Reference proteome</keyword>
<gene>
    <name evidence="1" type="ORF">SAMN05446927_4596</name>
</gene>
<name>A0A7Z7I8Y2_9BURK</name>
<organism evidence="1 2">
    <name type="scientific">Caballeronia arationis</name>
    <dbReference type="NCBI Taxonomy" id="1777142"/>
    <lineage>
        <taxon>Bacteria</taxon>
        <taxon>Pseudomonadati</taxon>
        <taxon>Pseudomonadota</taxon>
        <taxon>Betaproteobacteria</taxon>
        <taxon>Burkholderiales</taxon>
        <taxon>Burkholderiaceae</taxon>
        <taxon>Caballeronia</taxon>
    </lineage>
</organism>
<dbReference type="EMBL" id="OCSU01000002">
    <property type="protein sequence ID" value="SOE81318.1"/>
    <property type="molecule type" value="Genomic_DNA"/>
</dbReference>
<dbReference type="AlphaFoldDB" id="A0A7Z7I8Y2"/>
<dbReference type="RefSeq" id="WP_143753640.1">
    <property type="nucleotide sequence ID" value="NZ_OCSU01000002.1"/>
</dbReference>
<evidence type="ECO:0000313" key="1">
    <source>
        <dbReference type="EMBL" id="SOE81318.1"/>
    </source>
</evidence>
<sequence>MEKATLVLKVGGVTSDKENELTNSLIEDLNREVRGINLDRKKEDSDSLDPGTIIIAIIGTKFAVELARTLHEWLMRDHSATLKIGRQGEIEMKGVSPDNVAEVVKLKLGGSSVENK</sequence>
<evidence type="ECO:0000313" key="2">
    <source>
        <dbReference type="Proteomes" id="UP000219522"/>
    </source>
</evidence>
<reference evidence="1 2" key="1">
    <citation type="submission" date="2017-09" db="EMBL/GenBank/DDBJ databases">
        <authorList>
            <person name="Varghese N."/>
            <person name="Submissions S."/>
        </authorList>
    </citation>
    <scope>NUCLEOTIDE SEQUENCE [LARGE SCALE GENOMIC DNA]</scope>
    <source>
        <strain evidence="1 2">OK806</strain>
    </source>
</reference>
<comment type="caution">
    <text evidence="1">The sequence shown here is derived from an EMBL/GenBank/DDBJ whole genome shotgun (WGS) entry which is preliminary data.</text>
</comment>